<evidence type="ECO:0000313" key="7">
    <source>
        <dbReference type="EMBL" id="ANS73689.1"/>
    </source>
</evidence>
<comment type="similarity">
    <text evidence="2">Belongs to the UPF0382 family.</text>
</comment>
<protein>
    <recommendedName>
        <fullName evidence="9">DUF423 domain-containing protein</fullName>
    </recommendedName>
</protein>
<dbReference type="PANTHER" id="PTHR43461:SF1">
    <property type="entry name" value="TRANSMEMBRANE PROTEIN 256"/>
    <property type="match status" value="1"/>
</dbReference>
<accession>A0A1B1MX07</accession>
<feature type="transmembrane region" description="Helical" evidence="6">
    <location>
        <begin position="101"/>
        <end position="121"/>
    </location>
</feature>
<evidence type="ECO:0000256" key="4">
    <source>
        <dbReference type="ARBA" id="ARBA00022989"/>
    </source>
</evidence>
<evidence type="ECO:0000256" key="3">
    <source>
        <dbReference type="ARBA" id="ARBA00022692"/>
    </source>
</evidence>
<dbReference type="STRING" id="1462996.AWM70_03135"/>
<dbReference type="AlphaFoldDB" id="A0A1B1MX07"/>
<keyword evidence="4 6" id="KW-1133">Transmembrane helix</keyword>
<dbReference type="PANTHER" id="PTHR43461">
    <property type="entry name" value="TRANSMEMBRANE PROTEIN 256"/>
    <property type="match status" value="1"/>
</dbReference>
<keyword evidence="5 6" id="KW-0472">Membrane</keyword>
<proteinExistence type="inferred from homology"/>
<name>A0A1B1MX07_9BACL</name>
<dbReference type="OrthoDB" id="9802121at2"/>
<sequence>MSRTYTAIGAILGLLAVAIGAFGAHALKDVLDEEARKVYETGVQYQMYHALALLLIAVLAHTWGESASLRWAARLFLIGILLFSGSLYVLSISGVKVLGAITPLGGVAFIAAWILVVVSALRKKRLDD</sequence>
<evidence type="ECO:0000313" key="8">
    <source>
        <dbReference type="Proteomes" id="UP000092573"/>
    </source>
</evidence>
<reference evidence="7 8" key="1">
    <citation type="submission" date="2016-01" db="EMBL/GenBank/DDBJ databases">
        <title>Complete Genome Sequence of Paenibacillus yonginensis DCY84, a novel Plant Growth-Promoting Bacteria with Elicitation of Induced Systemic Resistance.</title>
        <authorList>
            <person name="Kim Y.J."/>
            <person name="Yang D.C."/>
            <person name="Sukweenadhi J."/>
        </authorList>
    </citation>
    <scope>NUCLEOTIDE SEQUENCE [LARGE SCALE GENOMIC DNA]</scope>
    <source>
        <strain evidence="7 8">DCY84</strain>
    </source>
</reference>
<dbReference type="EMBL" id="CP014167">
    <property type="protein sequence ID" value="ANS73689.1"/>
    <property type="molecule type" value="Genomic_DNA"/>
</dbReference>
<organism evidence="7 8">
    <name type="scientific">Paenibacillus yonginensis</name>
    <dbReference type="NCBI Taxonomy" id="1462996"/>
    <lineage>
        <taxon>Bacteria</taxon>
        <taxon>Bacillati</taxon>
        <taxon>Bacillota</taxon>
        <taxon>Bacilli</taxon>
        <taxon>Bacillales</taxon>
        <taxon>Paenibacillaceae</taxon>
        <taxon>Paenibacillus</taxon>
    </lineage>
</organism>
<evidence type="ECO:0000256" key="1">
    <source>
        <dbReference type="ARBA" id="ARBA00004141"/>
    </source>
</evidence>
<evidence type="ECO:0000256" key="6">
    <source>
        <dbReference type="SAM" id="Phobius"/>
    </source>
</evidence>
<gene>
    <name evidence="7" type="ORF">AWM70_03135</name>
</gene>
<feature type="transmembrane region" description="Helical" evidence="6">
    <location>
        <begin position="75"/>
        <end position="95"/>
    </location>
</feature>
<keyword evidence="8" id="KW-1185">Reference proteome</keyword>
<dbReference type="Proteomes" id="UP000092573">
    <property type="component" value="Chromosome"/>
</dbReference>
<evidence type="ECO:0008006" key="9">
    <source>
        <dbReference type="Google" id="ProtNLM"/>
    </source>
</evidence>
<dbReference type="Pfam" id="PF04241">
    <property type="entry name" value="DUF423"/>
    <property type="match status" value="1"/>
</dbReference>
<comment type="subcellular location">
    <subcellularLocation>
        <location evidence="1">Membrane</location>
        <topology evidence="1">Multi-pass membrane protein</topology>
    </subcellularLocation>
</comment>
<keyword evidence="3 6" id="KW-0812">Transmembrane</keyword>
<dbReference type="GO" id="GO:0005886">
    <property type="term" value="C:plasma membrane"/>
    <property type="evidence" value="ECO:0007669"/>
    <property type="project" value="TreeGrafter"/>
</dbReference>
<dbReference type="KEGG" id="pyg:AWM70_03135"/>
<evidence type="ECO:0000256" key="2">
    <source>
        <dbReference type="ARBA" id="ARBA00009694"/>
    </source>
</evidence>
<dbReference type="InterPro" id="IPR006696">
    <property type="entry name" value="DUF423"/>
</dbReference>
<feature type="transmembrane region" description="Helical" evidence="6">
    <location>
        <begin position="45"/>
        <end position="63"/>
    </location>
</feature>
<dbReference type="RefSeq" id="WP_068694274.1">
    <property type="nucleotide sequence ID" value="NZ_CP014167.1"/>
</dbReference>
<evidence type="ECO:0000256" key="5">
    <source>
        <dbReference type="ARBA" id="ARBA00023136"/>
    </source>
</evidence>